<dbReference type="InterPro" id="IPR029063">
    <property type="entry name" value="SAM-dependent_MTases_sf"/>
</dbReference>
<dbReference type="AlphaFoldDB" id="A0A6A5Y8S4"/>
<dbReference type="SUPFAM" id="SSF53335">
    <property type="entry name" value="S-adenosyl-L-methionine-dependent methyltransferases"/>
    <property type="match status" value="1"/>
</dbReference>
<dbReference type="EMBL" id="ML978066">
    <property type="protein sequence ID" value="KAF2020974.1"/>
    <property type="molecule type" value="Genomic_DNA"/>
</dbReference>
<dbReference type="RefSeq" id="XP_033389313.1">
    <property type="nucleotide sequence ID" value="XM_033530743.1"/>
</dbReference>
<organism evidence="1 2">
    <name type="scientific">Aaosphaeria arxii CBS 175.79</name>
    <dbReference type="NCBI Taxonomy" id="1450172"/>
    <lineage>
        <taxon>Eukaryota</taxon>
        <taxon>Fungi</taxon>
        <taxon>Dikarya</taxon>
        <taxon>Ascomycota</taxon>
        <taxon>Pezizomycotina</taxon>
        <taxon>Dothideomycetes</taxon>
        <taxon>Pleosporomycetidae</taxon>
        <taxon>Pleosporales</taxon>
        <taxon>Pleosporales incertae sedis</taxon>
        <taxon>Aaosphaeria</taxon>
    </lineage>
</organism>
<proteinExistence type="predicted"/>
<accession>A0A6A5Y8S4</accession>
<dbReference type="Pfam" id="PF13489">
    <property type="entry name" value="Methyltransf_23"/>
    <property type="match status" value="1"/>
</dbReference>
<keyword evidence="1" id="KW-0808">Transferase</keyword>
<dbReference type="GeneID" id="54288140"/>
<evidence type="ECO:0000313" key="1">
    <source>
        <dbReference type="EMBL" id="KAF2020974.1"/>
    </source>
</evidence>
<dbReference type="Gene3D" id="3.40.50.150">
    <property type="entry name" value="Vaccinia Virus protein VP39"/>
    <property type="match status" value="1"/>
</dbReference>
<keyword evidence="2" id="KW-1185">Reference proteome</keyword>
<gene>
    <name evidence="1" type="ORF">BU24DRAFT_446093</name>
</gene>
<dbReference type="GO" id="GO:0008168">
    <property type="term" value="F:methyltransferase activity"/>
    <property type="evidence" value="ECO:0007669"/>
    <property type="project" value="UniProtKB-KW"/>
</dbReference>
<dbReference type="Proteomes" id="UP000799778">
    <property type="component" value="Unassembled WGS sequence"/>
</dbReference>
<dbReference type="PANTHER" id="PTHR45036">
    <property type="entry name" value="METHYLTRANSFERASE LIKE 7B"/>
    <property type="match status" value="1"/>
</dbReference>
<reference evidence="1" key="1">
    <citation type="journal article" date="2020" name="Stud. Mycol.">
        <title>101 Dothideomycetes genomes: a test case for predicting lifestyles and emergence of pathogens.</title>
        <authorList>
            <person name="Haridas S."/>
            <person name="Albert R."/>
            <person name="Binder M."/>
            <person name="Bloem J."/>
            <person name="Labutti K."/>
            <person name="Salamov A."/>
            <person name="Andreopoulos B."/>
            <person name="Baker S."/>
            <person name="Barry K."/>
            <person name="Bills G."/>
            <person name="Bluhm B."/>
            <person name="Cannon C."/>
            <person name="Castanera R."/>
            <person name="Culley D."/>
            <person name="Daum C."/>
            <person name="Ezra D."/>
            <person name="Gonzalez J."/>
            <person name="Henrissat B."/>
            <person name="Kuo A."/>
            <person name="Liang C."/>
            <person name="Lipzen A."/>
            <person name="Lutzoni F."/>
            <person name="Magnuson J."/>
            <person name="Mondo S."/>
            <person name="Nolan M."/>
            <person name="Ohm R."/>
            <person name="Pangilinan J."/>
            <person name="Park H.-J."/>
            <person name="Ramirez L."/>
            <person name="Alfaro M."/>
            <person name="Sun H."/>
            <person name="Tritt A."/>
            <person name="Yoshinaga Y."/>
            <person name="Zwiers L.-H."/>
            <person name="Turgeon B."/>
            <person name="Goodwin S."/>
            <person name="Spatafora J."/>
            <person name="Crous P."/>
            <person name="Grigoriev I."/>
        </authorList>
    </citation>
    <scope>NUCLEOTIDE SEQUENCE</scope>
    <source>
        <strain evidence="1">CBS 175.79</strain>
    </source>
</reference>
<keyword evidence="1" id="KW-0489">Methyltransferase</keyword>
<dbReference type="OrthoDB" id="540004at2759"/>
<dbReference type="InterPro" id="IPR052356">
    <property type="entry name" value="Thiol_S-MT"/>
</dbReference>
<sequence>MGLLDEMMVIFWAMVGPWQFMYMALSFLPPTVRDLVSAGQYQILFSISKFKHAWFTRFWNFWGPRIRVGRGPLITALFEGRVSGGVEVEKPVVPPVGGVILDIGPGPGFWVDLYAKAKVPANDEGNLRHRGRGASELKIYGVEPNPDAHPSLRKHVHDAGLDDNYQIVPVGIQSLSTAAGAQIEKGSVDCIVSLLCLCSIPDPEANIAELYQLLKKGGRWYMFEHVQVTRSWPGRLYQAFLNLFWPHVLGGCELCRNTEKTLRQAGPWDKFDVHAPADEVWCTSLPHIMGTLTK</sequence>
<dbReference type="PANTHER" id="PTHR45036:SF1">
    <property type="entry name" value="METHYLTRANSFERASE LIKE 7A"/>
    <property type="match status" value="1"/>
</dbReference>
<name>A0A6A5Y8S4_9PLEO</name>
<evidence type="ECO:0000313" key="2">
    <source>
        <dbReference type="Proteomes" id="UP000799778"/>
    </source>
</evidence>
<dbReference type="GO" id="GO:0032259">
    <property type="term" value="P:methylation"/>
    <property type="evidence" value="ECO:0007669"/>
    <property type="project" value="UniProtKB-KW"/>
</dbReference>
<dbReference type="CDD" id="cd02440">
    <property type="entry name" value="AdoMet_MTases"/>
    <property type="match status" value="1"/>
</dbReference>
<protein>
    <submittedName>
        <fullName evidence="1">Methyltransferase</fullName>
    </submittedName>
</protein>